<dbReference type="PANTHER" id="PTHR39209:SF2">
    <property type="entry name" value="CYTOPLASMIC PROTEIN"/>
    <property type="match status" value="1"/>
</dbReference>
<evidence type="ECO:0000259" key="1">
    <source>
        <dbReference type="SMART" id="SM00873"/>
    </source>
</evidence>
<dbReference type="SUPFAM" id="SSF56037">
    <property type="entry name" value="PheT/TilS domain"/>
    <property type="match status" value="1"/>
</dbReference>
<dbReference type="GO" id="GO:0003723">
    <property type="term" value="F:RNA binding"/>
    <property type="evidence" value="ECO:0007669"/>
    <property type="project" value="InterPro"/>
</dbReference>
<evidence type="ECO:0000313" key="2">
    <source>
        <dbReference type="EMBL" id="RLQ97511.1"/>
    </source>
</evidence>
<dbReference type="GO" id="GO:0004826">
    <property type="term" value="F:phenylalanine-tRNA ligase activity"/>
    <property type="evidence" value="ECO:0007669"/>
    <property type="project" value="InterPro"/>
</dbReference>
<dbReference type="InterPro" id="IPR020825">
    <property type="entry name" value="Phe-tRNA_synthase-like_B3/B4"/>
</dbReference>
<organism evidence="2 3">
    <name type="scientific">Falsibacillus albus</name>
    <dbReference type="NCBI Taxonomy" id="2478915"/>
    <lineage>
        <taxon>Bacteria</taxon>
        <taxon>Bacillati</taxon>
        <taxon>Bacillota</taxon>
        <taxon>Bacilli</taxon>
        <taxon>Bacillales</taxon>
        <taxon>Bacillaceae</taxon>
        <taxon>Falsibacillus</taxon>
    </lineage>
</organism>
<dbReference type="PANTHER" id="PTHR39209">
    <property type="match status" value="1"/>
</dbReference>
<keyword evidence="3" id="KW-1185">Reference proteome</keyword>
<evidence type="ECO:0000313" key="3">
    <source>
        <dbReference type="Proteomes" id="UP000276770"/>
    </source>
</evidence>
<dbReference type="EMBL" id="RCVZ01000002">
    <property type="protein sequence ID" value="RLQ97511.1"/>
    <property type="molecule type" value="Genomic_DNA"/>
</dbReference>
<dbReference type="Gene3D" id="3.50.40.10">
    <property type="entry name" value="Phenylalanyl-trna Synthetase, Chain B, domain 3"/>
    <property type="match status" value="1"/>
</dbReference>
<gene>
    <name evidence="2" type="ORF">D9X91_05015</name>
</gene>
<dbReference type="InterPro" id="IPR005146">
    <property type="entry name" value="B3/B4_tRNA-bd"/>
</dbReference>
<feature type="domain" description="B3/B4 tRNA-binding" evidence="1">
    <location>
        <begin position="75"/>
        <end position="225"/>
    </location>
</feature>
<dbReference type="SMART" id="SM00873">
    <property type="entry name" value="B3_4"/>
    <property type="match status" value="1"/>
</dbReference>
<accession>A0A3L7K5Y0</accession>
<dbReference type="Pfam" id="PF03483">
    <property type="entry name" value="B3_4"/>
    <property type="match status" value="1"/>
</dbReference>
<proteinExistence type="predicted"/>
<protein>
    <recommendedName>
        <fullName evidence="1">B3/B4 tRNA-binding domain-containing protein</fullName>
    </recommendedName>
</protein>
<dbReference type="Proteomes" id="UP000276770">
    <property type="component" value="Unassembled WGS sequence"/>
</dbReference>
<dbReference type="OrthoDB" id="9789812at2"/>
<comment type="caution">
    <text evidence="2">The sequence shown here is derived from an EMBL/GenBank/DDBJ whole genome shotgun (WGS) entry which is preliminary data.</text>
</comment>
<dbReference type="AlphaFoldDB" id="A0A3L7K5Y0"/>
<sequence length="235" mass="26355">MINYFYQILEVEWLEIKLDSSLCAAIPGFKAGIIHYKGIEVGDSPQMLRGRLQLFQESIYFDLEDQSVTERPGIQEWRQIFKAVGKDPNRYRHAAEALFRRIKKQNYLQPINSAIDLNNFFSLQYEVPIGLYDLDKLSGDIVIRIGASGEEYEGLNGRSNSLENLIISADDNGGFGSPFVDSTKANVIPGTTSALQIIYLRPSLPLDECNALTESLMNMFTQINGGEANFQVLGC</sequence>
<name>A0A3L7K5Y0_9BACI</name>
<reference evidence="2 3" key="1">
    <citation type="submission" date="2018-10" db="EMBL/GenBank/DDBJ databases">
        <title>Falsibacillus sp. genome draft.</title>
        <authorList>
            <person name="Shi S."/>
        </authorList>
    </citation>
    <scope>NUCLEOTIDE SEQUENCE [LARGE SCALE GENOMIC DNA]</scope>
    <source>
        <strain evidence="2 3">GY 10110</strain>
    </source>
</reference>